<keyword evidence="2" id="KW-1185">Reference proteome</keyword>
<dbReference type="RefSeq" id="WP_089918906.1">
    <property type="nucleotide sequence ID" value="NZ_FOBB01000008.1"/>
</dbReference>
<evidence type="ECO:0008006" key="3">
    <source>
        <dbReference type="Google" id="ProtNLM"/>
    </source>
</evidence>
<gene>
    <name evidence="1" type="ORF">SAMN04488505_108205</name>
</gene>
<dbReference type="EMBL" id="FOBB01000008">
    <property type="protein sequence ID" value="SEN15250.1"/>
    <property type="molecule type" value="Genomic_DNA"/>
</dbReference>
<dbReference type="Proteomes" id="UP000198984">
    <property type="component" value="Unassembled WGS sequence"/>
</dbReference>
<sequence length="316" mass="34251">MKRIVLIGNKSWEVEPILNALLNSTIRPQTLPNPSELNYPWTFPQGTPKPRAVWDNFSQATVELWCIQDIMDPQWNPSSSQGKHASLPKVLAYRQEPPDLVVAMGTAALGLNDSNNNGCVTVGSNIFIHNFHPNGENPQSKWDDPAHFEKVLPSAIAPDFFKLLDTATVSAIESGLLRPYLNPSPNIEVMSDKDYIGVSVVNITNYADYATSDTAGLQALANTGNKKPVGSVETTHGVIRLLCDAPFIFMSGITDREGHFADDVDGKDGKGNVKTAAQNFTAAFNIGVSLSHMIPKMAAYVIAAGQPKVVKVPQAL</sequence>
<evidence type="ECO:0000313" key="1">
    <source>
        <dbReference type="EMBL" id="SEN15250.1"/>
    </source>
</evidence>
<evidence type="ECO:0000313" key="2">
    <source>
        <dbReference type="Proteomes" id="UP000198984"/>
    </source>
</evidence>
<organism evidence="1 2">
    <name type="scientific">Chitinophaga rupis</name>
    <dbReference type="NCBI Taxonomy" id="573321"/>
    <lineage>
        <taxon>Bacteria</taxon>
        <taxon>Pseudomonadati</taxon>
        <taxon>Bacteroidota</taxon>
        <taxon>Chitinophagia</taxon>
        <taxon>Chitinophagales</taxon>
        <taxon>Chitinophagaceae</taxon>
        <taxon>Chitinophaga</taxon>
    </lineage>
</organism>
<accession>A0A1H8E754</accession>
<dbReference type="OrthoDB" id="638640at2"/>
<protein>
    <recommendedName>
        <fullName evidence="3">Nucleoside phosphorylase domain-containing protein</fullName>
    </recommendedName>
</protein>
<reference evidence="1 2" key="1">
    <citation type="submission" date="2016-10" db="EMBL/GenBank/DDBJ databases">
        <authorList>
            <person name="de Groot N.N."/>
        </authorList>
    </citation>
    <scope>NUCLEOTIDE SEQUENCE [LARGE SCALE GENOMIC DNA]</scope>
    <source>
        <strain evidence="1 2">DSM 21039</strain>
    </source>
</reference>
<name>A0A1H8E754_9BACT</name>
<dbReference type="AlphaFoldDB" id="A0A1H8E754"/>
<proteinExistence type="predicted"/>